<dbReference type="EMBL" id="BAAANN010000008">
    <property type="protein sequence ID" value="GAA1954513.1"/>
    <property type="molecule type" value="Genomic_DNA"/>
</dbReference>
<keyword evidence="3" id="KW-0597">Phosphoprotein</keyword>
<dbReference type="RefSeq" id="WP_344417012.1">
    <property type="nucleotide sequence ID" value="NZ_BAAANN010000008.1"/>
</dbReference>
<protein>
    <recommendedName>
        <fullName evidence="6">Carrier domain-containing protein</fullName>
    </recommendedName>
</protein>
<dbReference type="SUPFAM" id="SSF52777">
    <property type="entry name" value="CoA-dependent acyltransferases"/>
    <property type="match status" value="6"/>
</dbReference>
<dbReference type="CDD" id="cd05930">
    <property type="entry name" value="A_NRPS"/>
    <property type="match status" value="3"/>
</dbReference>
<dbReference type="InterPro" id="IPR023213">
    <property type="entry name" value="CAT-like_dom_sf"/>
</dbReference>
<dbReference type="InterPro" id="IPR009081">
    <property type="entry name" value="PP-bd_ACP"/>
</dbReference>
<feature type="domain" description="Carrier" evidence="6">
    <location>
        <begin position="3034"/>
        <end position="3109"/>
    </location>
</feature>
<dbReference type="PROSITE" id="PS00455">
    <property type="entry name" value="AMP_BINDING"/>
    <property type="match status" value="2"/>
</dbReference>
<dbReference type="Pfam" id="PF00668">
    <property type="entry name" value="Condensation"/>
    <property type="match status" value="3"/>
</dbReference>
<dbReference type="SUPFAM" id="SSF47336">
    <property type="entry name" value="ACP-like"/>
    <property type="match status" value="3"/>
</dbReference>
<proteinExistence type="predicted"/>
<dbReference type="NCBIfam" id="TIGR01720">
    <property type="entry name" value="NRPS-para261"/>
    <property type="match status" value="1"/>
</dbReference>
<dbReference type="PROSITE" id="PS50075">
    <property type="entry name" value="CARRIER"/>
    <property type="match status" value="3"/>
</dbReference>
<dbReference type="NCBIfam" id="TIGR01733">
    <property type="entry name" value="AA-adenyl-dom"/>
    <property type="match status" value="3"/>
</dbReference>
<evidence type="ECO:0000256" key="4">
    <source>
        <dbReference type="ARBA" id="ARBA00022737"/>
    </source>
</evidence>
<dbReference type="InterPro" id="IPR000873">
    <property type="entry name" value="AMP-dep_synth/lig_dom"/>
</dbReference>
<dbReference type="SUPFAM" id="SSF56801">
    <property type="entry name" value="Acetyl-CoA synthetase-like"/>
    <property type="match status" value="3"/>
</dbReference>
<dbReference type="PANTHER" id="PTHR45527:SF1">
    <property type="entry name" value="FATTY ACID SYNTHASE"/>
    <property type="match status" value="1"/>
</dbReference>
<dbReference type="Gene3D" id="3.40.50.980">
    <property type="match status" value="4"/>
</dbReference>
<dbReference type="Gene3D" id="3.30.559.30">
    <property type="entry name" value="Nonribosomal peptide synthetase, condensation domain"/>
    <property type="match status" value="3"/>
</dbReference>
<dbReference type="InterPro" id="IPR025110">
    <property type="entry name" value="AMP-bd_C"/>
</dbReference>
<evidence type="ECO:0000313" key="7">
    <source>
        <dbReference type="EMBL" id="GAA1954513.1"/>
    </source>
</evidence>
<evidence type="ECO:0000256" key="1">
    <source>
        <dbReference type="ARBA" id="ARBA00001957"/>
    </source>
</evidence>
<name>A0ABN2QPM7_9PSEU</name>
<keyword evidence="2" id="KW-0596">Phosphopantetheine</keyword>
<comment type="cofactor">
    <cofactor evidence="1">
        <name>pantetheine 4'-phosphate</name>
        <dbReference type="ChEBI" id="CHEBI:47942"/>
    </cofactor>
</comment>
<comment type="caution">
    <text evidence="7">The sequence shown here is derived from an EMBL/GenBank/DDBJ whole genome shotgun (WGS) entry which is preliminary data.</text>
</comment>
<dbReference type="Gene3D" id="3.40.50.12780">
    <property type="entry name" value="N-terminal domain of ligase-like"/>
    <property type="match status" value="1"/>
</dbReference>
<dbReference type="Gene3D" id="3.30.559.10">
    <property type="entry name" value="Chloramphenicol acetyltransferase-like domain"/>
    <property type="match status" value="3"/>
</dbReference>
<dbReference type="InterPro" id="IPR045851">
    <property type="entry name" value="AMP-bd_C_sf"/>
</dbReference>
<dbReference type="InterPro" id="IPR001242">
    <property type="entry name" value="Condensation_dom"/>
</dbReference>
<dbReference type="InterPro" id="IPR010071">
    <property type="entry name" value="AA_adenyl_dom"/>
</dbReference>
<keyword evidence="5" id="KW-0045">Antibiotic biosynthesis</keyword>
<dbReference type="CDD" id="cd19534">
    <property type="entry name" value="E_NRPS"/>
    <property type="match status" value="1"/>
</dbReference>
<dbReference type="Proteomes" id="UP001501116">
    <property type="component" value="Unassembled WGS sequence"/>
</dbReference>
<dbReference type="Gene3D" id="2.30.38.10">
    <property type="entry name" value="Luciferase, Domain 3"/>
    <property type="match status" value="2"/>
</dbReference>
<dbReference type="InterPro" id="IPR020806">
    <property type="entry name" value="PKS_PP-bd"/>
</dbReference>
<gene>
    <name evidence="7" type="ORF">GCM10009754_25020</name>
</gene>
<dbReference type="PANTHER" id="PTHR45527">
    <property type="entry name" value="NONRIBOSOMAL PEPTIDE SYNTHETASE"/>
    <property type="match status" value="1"/>
</dbReference>
<dbReference type="NCBIfam" id="NF003417">
    <property type="entry name" value="PRK04813.1"/>
    <property type="match status" value="3"/>
</dbReference>
<dbReference type="InterPro" id="IPR010060">
    <property type="entry name" value="NRPS_synth"/>
</dbReference>
<dbReference type="InterPro" id="IPR006162">
    <property type="entry name" value="Ppantetheine_attach_site"/>
</dbReference>
<evidence type="ECO:0000259" key="6">
    <source>
        <dbReference type="PROSITE" id="PS50075"/>
    </source>
</evidence>
<evidence type="ECO:0000256" key="3">
    <source>
        <dbReference type="ARBA" id="ARBA00022553"/>
    </source>
</evidence>
<dbReference type="Pfam" id="PF00501">
    <property type="entry name" value="AMP-binding"/>
    <property type="match status" value="3"/>
</dbReference>
<dbReference type="Gene3D" id="1.10.1200.10">
    <property type="entry name" value="ACP-like"/>
    <property type="match status" value="3"/>
</dbReference>
<dbReference type="InterPro" id="IPR042099">
    <property type="entry name" value="ANL_N_sf"/>
</dbReference>
<evidence type="ECO:0000256" key="2">
    <source>
        <dbReference type="ARBA" id="ARBA00022450"/>
    </source>
</evidence>
<dbReference type="InterPro" id="IPR020845">
    <property type="entry name" value="AMP-binding_CS"/>
</dbReference>
<dbReference type="Pfam" id="PF13193">
    <property type="entry name" value="AMP-binding_C"/>
    <property type="match status" value="3"/>
</dbReference>
<dbReference type="CDD" id="cd19531">
    <property type="entry name" value="LCL_NRPS-like"/>
    <property type="match status" value="1"/>
</dbReference>
<organism evidence="7 8">
    <name type="scientific">Amycolatopsis minnesotensis</name>
    <dbReference type="NCBI Taxonomy" id="337894"/>
    <lineage>
        <taxon>Bacteria</taxon>
        <taxon>Bacillati</taxon>
        <taxon>Actinomycetota</taxon>
        <taxon>Actinomycetes</taxon>
        <taxon>Pseudonocardiales</taxon>
        <taxon>Pseudonocardiaceae</taxon>
        <taxon>Amycolatopsis</taxon>
    </lineage>
</organism>
<dbReference type="SMART" id="SM00823">
    <property type="entry name" value="PKS_PP"/>
    <property type="match status" value="3"/>
</dbReference>
<dbReference type="PROSITE" id="PS00012">
    <property type="entry name" value="PHOSPHOPANTETHEINE"/>
    <property type="match status" value="3"/>
</dbReference>
<keyword evidence="4" id="KW-0677">Repeat</keyword>
<sequence length="3117" mass="333694">MRGPTVLDLFAAQASRTPHNVAVRYREASLTFAELDLGSARLARRLAEGGAGPGKAVALHLERGPAMVLGLLAVLRTGAAAVPLDPAYPAERLRWTLEDSGARLVVSDSVLPGGFGGRTVVEVEVEVEGAGAVPGEPLPERRVDPASLAYIVYTSGSTGPPKGVAVEHRQLAQTCAAWEELYRLRARPPRFVSVTGFATDLFIADFARSVLPGGTLILAPREAITDPASLLELVERTGGTALEMLPSLAKALGREAARRGGALPLELLSIGSEAWPVEDGRELLGLLGGRTELVNAYGTTETTVDSCVFRLERGAAEDWRDAASVPIGRPVPGTTVHVLDDRLAPAAVGELYIGGDAVARGYHGRPGLTASRFVADPVVPGRRMYRTGDLVRWRADGPLEHLGRADDQLKIRGFRIEPAEIERVLARHPAVDRAVVAAPAEPGRRRLVGYFVPAGAERPAAEELRGFLAARLPEHLVPTAFVALDRFPVLPGGKVDRRALPAPPRTADGAAPRTEAERVLADIWREVLEVDRVGIDDNFFDLGGDSILGIQVAALAKARLGLGWPYRALFDRPTVAELAALPVLAEPAAAVRVGGTGDRFPLSLAQRRLWFLHTHAPGADYNLGKALRLSGELDLGALRSALTTLVTRHEILRTSFPVDRDEPVQLVRPPAPVDLEPVDLPGGPGQRAALDALLHNEARVVFDLAEGPPLRLVLAALGPREHLLVWTMHHILTDDWTTEILLSELAENYRAAVSGGPSRLTPLPARYADFARWQRERLTPEVSERQLSFWRAQLAGLRPFELPADRPRPARRSSEGAVHQIQLPPEVTARLAEFARTRRVSLFTVLITACQLVHSRVAGHPDVAIGTVASGREQAEFADVAGFFAGTLVLRSTVDEELSFTGLLARVRETVLEAMGHADVPFEQVVSALAPKRDLAGPPLVRTMVVMQNAPARPREFPGLSVEELDLPLSTANFDLTTEFRLIGESLRVLYNYSTELYDESSIARLARQLSEVLSAVTDEPDRPLRTMPLTGFGAEEAVVAPSLPVAPVLFAEVARRHRAEIALVAGAAELSYAELAERVERLADRLAERGVGPETLVGVCLPRGVELIMSLLAVLRAGGVLVPIDPGHPRDRIAFALADSGAALVLSDAAGADLLPDGAPVIRVDGDHPNAPRRREVVPHRENLAYVEYTSGSTGAPKAVMVRHGSLANSVADARSTLDIGPGARVLLHSPITFDGGLWQALLPLLSGGTVCLSEAGERDGTLTLAEQIRRDRVTVVALPPALLSTVEPDSVPGLALVLAGGDLCPADLARKWLRYSAFGNLYGPAETTLTATALVLPRAADPGSRASMPIGRAIGGNRTYVLDRYLRPVPPGVDGELYLGGAGVGRGYLGRPGLTASRFVADPFGVAGGLLYRTGDLVRGLDDGTLEFRGRVDRQVKTRGFRVEPAEVEAALCRHDLVAAAAVLADPGGRLTAYVVPEAGGAQPTAEVLRQHTARVLPGFMVPSVFVTVGELPLTVNGKLDLSALPAPDARPATGYRAPRTGAESVLAAVFGEVLEVDRVGIDDNFFELGGDSILSIRVATSASRAGLRLTSREVFERQTVAELATGLVVASATEPAEPGPVPGAVELTPIQRWFLDTFTVHPGQCTMSRFLELAPGVDRDVVRTAIDALVEHHDALRIRLTEQDGSWHQWLPAAEPGVVFRASDLSGVDDPEPELGRRVAAARAELDLAEGPLFLADYFELGGTRPPRLLLTVHHFVVDGVSWRILLEDLRAACAQAASGAAVDLGRRTTSFQQWSRLLRDQVASGALDHELPYWTRVHERTAPPLPVDGSGRDEPTRTLTVRLTGAETTALLRQVPGVYRTQANDVLLSALSVTVAGWTGHDRVLVNLEGHGREQLPGLADPSRTVGWFTTQFPVALDLPEARDWRSVLRSVKEQLREIPGRGHGYDALRYLSGTEALDGGHRAEINFNYLGRFADSANELYLRELPVADGPHPEDVQPFPLEVTAVVVAGELVLHWDYSPGALAEPTVRRLAENTAGALRAIIEHCLADGAGGRTPSDFPMAGLDQSAVDLLVGDGRAVEDVHRLTPMQAGMLFHTLANAREDVYARRIGMIVEGVSDLDAFVSAWQRVVAAAPALRTTVHWAGLPEPVQVVHRAAPVPVTRYDWRGISTAQRQELVRRMGEREEIDLTAAPPTRLVVARLPRGRVQVLLTTHHLFIDGWSVARLLSDVAAATVALNRGESPVLPPQQPFRAYCDWLSAQDHERAAAYWREVLAGVREPTPLPFDRRPAPGHRTRRSGTRALRLTEDQTTALRDFARHHRLTVNTLVQAAWALLLSRHSGKADVLFGTTVSVRPADLHGVETIFGPLINTIPVRLTVDPGASVLSWLSEIQNRQLDARAHDFYPASRHQELTEIPVGVNLFDSTIAFENYAGDPFAVTEGGPRVVELDGDDATNFALGLVVLPGQALCFELVYDAELFDDVTAQRLTARLATALSSMVAGPHRSLDSVRILPREEFDLLESWGRSPVEPARPRTVAELFADQAHRAPDAVAAVSAGTELTYRQLAERSGRLAHRLGALGIGAESVVGLCLDRGLDSITAMLAVAKAGGAFLPLDPAHPPERLRWLTGDAGAALVLTDRNSAGRFSPDAAPELRVDELRLDSGPVLSRPARLGDAAYLSYTSGTTGRPKGVVVTHHGLAALAATLSRKVGVGRRSRVLHWLSPAFDASIFELLAGLFTGATQVVAPRGIAVSGLAEVVIAGGVTHLVAPPSVLAALPVGPWPVAITVICGGEAFPPGLVARWSDGRRLFNAYGPTEATICATIGPPLSEVDIPPIGAPVDGMVVRLLDPALRPVPVGAVGEIYLGGPGLARGYHGKPGATAASFVPDVFGAPGGAAASARLYRTGDLARWSADGALHFLGRADAQVKVRGVRIEPGEVEAALLRHPEVREAAVTASGEGAERRLVASIVPRGRPGPSASELREHLASILPPQLLPAEFGTLDRMPLTTRGKLDRTALPGAGVVPGGGYLAPRTDSERLVARAWAAVLGREEIGVRERFFEAGGSSLTLVRLAGEFARLGRSELPVAVLLDHPTIEAMAKQVGRAERPAVDHEL</sequence>
<feature type="domain" description="Carrier" evidence="6">
    <location>
        <begin position="1540"/>
        <end position="1614"/>
    </location>
</feature>
<accession>A0ABN2QPM7</accession>
<dbReference type="InterPro" id="IPR036736">
    <property type="entry name" value="ACP-like_sf"/>
</dbReference>
<reference evidence="7 8" key="1">
    <citation type="journal article" date="2019" name="Int. J. Syst. Evol. Microbiol.">
        <title>The Global Catalogue of Microorganisms (GCM) 10K type strain sequencing project: providing services to taxonomists for standard genome sequencing and annotation.</title>
        <authorList>
            <consortium name="The Broad Institute Genomics Platform"/>
            <consortium name="The Broad Institute Genome Sequencing Center for Infectious Disease"/>
            <person name="Wu L."/>
            <person name="Ma J."/>
        </authorList>
    </citation>
    <scope>NUCLEOTIDE SEQUENCE [LARGE SCALE GENOMIC DNA]</scope>
    <source>
        <strain evidence="7 8">JCM 14545</strain>
    </source>
</reference>
<evidence type="ECO:0000313" key="8">
    <source>
        <dbReference type="Proteomes" id="UP001501116"/>
    </source>
</evidence>
<feature type="domain" description="Carrier" evidence="6">
    <location>
        <begin position="511"/>
        <end position="586"/>
    </location>
</feature>
<evidence type="ECO:0000256" key="5">
    <source>
        <dbReference type="ARBA" id="ARBA00023194"/>
    </source>
</evidence>
<dbReference type="Gene3D" id="3.30.300.30">
    <property type="match status" value="3"/>
</dbReference>
<keyword evidence="8" id="KW-1185">Reference proteome</keyword>
<dbReference type="Pfam" id="PF00550">
    <property type="entry name" value="PP-binding"/>
    <property type="match status" value="3"/>
</dbReference>